<proteinExistence type="inferred from homology"/>
<evidence type="ECO:0000256" key="3">
    <source>
        <dbReference type="ARBA" id="ARBA00022622"/>
    </source>
</evidence>
<feature type="signal peptide" evidence="11">
    <location>
        <begin position="1"/>
        <end position="19"/>
    </location>
</feature>
<keyword evidence="3 11" id="KW-0336">GPI-anchor</keyword>
<feature type="region of interest" description="Disordered" evidence="12">
    <location>
        <begin position="319"/>
        <end position="340"/>
    </location>
</feature>
<sequence>MRCWQLLLGWLLIVSTVLADTDAIVIEGTKLFHSSNGTQFYIKGLLYDEWTGTRSGLSEVDFLSIRSACERDVPVFQELGINTVGLYTVDAYANHDYCMDLLNDAGIYVVVFMNSLNTASPNATNPTWNTDEFAEKSAIVDALAAYDNVLAFLLFDELPAEEDAPYSKAKVRDMKAYIASKDYRAIPVGYGMYLHPSREENVYLNCGDEDDSVDFFALQTNAWCGDSLSEIGWDVYLEQFDGYSVPVIMAEYGCANSEEPGSEVSVLYGEEMTDVFSGGLLYVYAGAPEGLVNVSNQEVTRAPAFTSYSSQFAQASPTSINSDTYSPTNTAPSDCPSTFPTSLPPQPDEQYCACTLQHSLCISVDEADDALFTSLCAESDEICALHTSNGTLGVYGMYSMCNQTVEAAALLSNYTQQEYGDSSESCAEALSGASVMSNPEYTATGTCTKRAIYDGALPTADTDTDSSGNGGNSDTASKSGLSAGAIAGIVVGAVTGVALAILAFLLVRRRKRRDAAAGADTGVQPVELPSGKHHDKHELPSGSIEVAELPGERPELDSGDPYDRTPAELPGEGRREAL</sequence>
<feature type="compositionally biased region" description="Basic and acidic residues" evidence="12">
    <location>
        <begin position="530"/>
        <end position="539"/>
    </location>
</feature>
<dbReference type="PANTHER" id="PTHR31468">
    <property type="entry name" value="1,3-BETA-GLUCANOSYLTRANSFERASE GAS1"/>
    <property type="match status" value="1"/>
</dbReference>
<feature type="chain" id="PRO_5044999519" description="1,3-beta-glucanosyltransferase" evidence="11">
    <location>
        <begin position="20"/>
        <end position="578"/>
    </location>
</feature>
<keyword evidence="8" id="KW-0325">Glycoprotein</keyword>
<comment type="function">
    <text evidence="10">Splits internally a 1,3-beta-glucan molecule and transfers the newly generated reducing end (the donor) to the non-reducing end of another 1,3-beta-glucan molecule (the acceptor) forming a 1,3-beta linkage, resulting in the elongation of 1,3-beta-glucan chains in the cell wall. Involved in cell wall morphogenesis.</text>
</comment>
<comment type="caution">
    <text evidence="15">The sequence shown here is derived from an EMBL/GenBank/DDBJ whole genome shotgun (WGS) entry which is preliminary data.</text>
</comment>
<evidence type="ECO:0000256" key="8">
    <source>
        <dbReference type="ARBA" id="ARBA00023180"/>
    </source>
</evidence>
<evidence type="ECO:0000256" key="12">
    <source>
        <dbReference type="SAM" id="MobiDB-lite"/>
    </source>
</evidence>
<keyword evidence="7" id="KW-1015">Disulfide bond</keyword>
<evidence type="ECO:0000256" key="5">
    <source>
        <dbReference type="ARBA" id="ARBA00022729"/>
    </source>
</evidence>
<evidence type="ECO:0000256" key="1">
    <source>
        <dbReference type="ARBA" id="ARBA00004609"/>
    </source>
</evidence>
<protein>
    <recommendedName>
        <fullName evidence="11">1,3-beta-glucanosyltransferase</fullName>
        <ecNumber evidence="11">2.4.1.-</ecNumber>
    </recommendedName>
</protein>
<evidence type="ECO:0000256" key="6">
    <source>
        <dbReference type="ARBA" id="ARBA00023136"/>
    </source>
</evidence>
<keyword evidence="5 11" id="KW-0732">Signal</keyword>
<keyword evidence="9 11" id="KW-0449">Lipoprotein</keyword>
<dbReference type="InterPro" id="IPR004886">
    <property type="entry name" value="Glucanosyltransferase"/>
</dbReference>
<dbReference type="EMBL" id="JBFTWV010000129">
    <property type="protein sequence ID" value="KAL2785985.1"/>
    <property type="molecule type" value="Genomic_DNA"/>
</dbReference>
<evidence type="ECO:0000313" key="15">
    <source>
        <dbReference type="EMBL" id="KAL2785985.1"/>
    </source>
</evidence>
<reference evidence="15 16" key="1">
    <citation type="submission" date="2024-07" db="EMBL/GenBank/DDBJ databases">
        <title>Section-level genome sequencing and comparative genomics of Aspergillus sections Usti and Cavernicolus.</title>
        <authorList>
            <consortium name="Lawrence Berkeley National Laboratory"/>
            <person name="Nybo J.L."/>
            <person name="Vesth T.C."/>
            <person name="Theobald S."/>
            <person name="Frisvad J.C."/>
            <person name="Larsen T.O."/>
            <person name="Kjaerboelling I."/>
            <person name="Rothschild-Mancinelli K."/>
            <person name="Lyhne E.K."/>
            <person name="Kogle M.E."/>
            <person name="Barry K."/>
            <person name="Clum A."/>
            <person name="Na H."/>
            <person name="Ledsgaard L."/>
            <person name="Lin J."/>
            <person name="Lipzen A."/>
            <person name="Kuo A."/>
            <person name="Riley R."/>
            <person name="Mondo S."/>
            <person name="Labutti K."/>
            <person name="Haridas S."/>
            <person name="Pangalinan J."/>
            <person name="Salamov A.A."/>
            <person name="Simmons B.A."/>
            <person name="Magnuson J.K."/>
            <person name="Chen J."/>
            <person name="Drula E."/>
            <person name="Henrissat B."/>
            <person name="Wiebenga A."/>
            <person name="Lubbers R.J."/>
            <person name="Gomes A.C."/>
            <person name="Makela M.R."/>
            <person name="Stajich J."/>
            <person name="Grigoriev I.V."/>
            <person name="Mortensen U.H."/>
            <person name="De Vries R.P."/>
            <person name="Baker S.E."/>
            <person name="Andersen M.R."/>
        </authorList>
    </citation>
    <scope>NUCLEOTIDE SEQUENCE [LARGE SCALE GENOMIC DNA]</scope>
    <source>
        <strain evidence="15 16">CBS 209.92</strain>
    </source>
</reference>
<keyword evidence="16" id="KW-1185">Reference proteome</keyword>
<evidence type="ECO:0000256" key="10">
    <source>
        <dbReference type="ARBA" id="ARBA00025026"/>
    </source>
</evidence>
<evidence type="ECO:0000256" key="11">
    <source>
        <dbReference type="RuleBase" id="RU361209"/>
    </source>
</evidence>
<name>A0ABR4FRV6_9EURO</name>
<comment type="similarity">
    <text evidence="2 11">Belongs to the glycosyl hydrolase 72 family.</text>
</comment>
<dbReference type="InterPro" id="IPR012946">
    <property type="entry name" value="X8"/>
</dbReference>
<comment type="subcellular location">
    <subcellularLocation>
        <location evidence="1 11">Cell membrane</location>
        <topology evidence="1 11">Lipid-anchor</topology>
        <topology evidence="1 11">GPI-anchor</topology>
    </subcellularLocation>
</comment>
<evidence type="ECO:0000313" key="16">
    <source>
        <dbReference type="Proteomes" id="UP001610563"/>
    </source>
</evidence>
<keyword evidence="13" id="KW-1133">Transmembrane helix</keyword>
<dbReference type="InterPro" id="IPR017853">
    <property type="entry name" value="GH"/>
</dbReference>
<gene>
    <name evidence="15" type="ORF">BJX66DRAFT_313892</name>
</gene>
<evidence type="ECO:0000256" key="7">
    <source>
        <dbReference type="ARBA" id="ARBA00023157"/>
    </source>
</evidence>
<organism evidence="15 16">
    <name type="scientific">Aspergillus keveii</name>
    <dbReference type="NCBI Taxonomy" id="714993"/>
    <lineage>
        <taxon>Eukaryota</taxon>
        <taxon>Fungi</taxon>
        <taxon>Dikarya</taxon>
        <taxon>Ascomycota</taxon>
        <taxon>Pezizomycotina</taxon>
        <taxon>Eurotiomycetes</taxon>
        <taxon>Eurotiomycetidae</taxon>
        <taxon>Eurotiales</taxon>
        <taxon>Aspergillaceae</taxon>
        <taxon>Aspergillus</taxon>
        <taxon>Aspergillus subgen. Nidulantes</taxon>
    </lineage>
</organism>
<dbReference type="Gene3D" id="3.20.20.80">
    <property type="entry name" value="Glycosidases"/>
    <property type="match status" value="1"/>
</dbReference>
<feature type="transmembrane region" description="Helical" evidence="13">
    <location>
        <begin position="483"/>
        <end position="507"/>
    </location>
</feature>
<evidence type="ECO:0000256" key="13">
    <source>
        <dbReference type="SAM" id="Phobius"/>
    </source>
</evidence>
<evidence type="ECO:0000259" key="14">
    <source>
        <dbReference type="Pfam" id="PF07983"/>
    </source>
</evidence>
<dbReference type="Pfam" id="PF07983">
    <property type="entry name" value="X8"/>
    <property type="match status" value="1"/>
</dbReference>
<dbReference type="Proteomes" id="UP001610563">
    <property type="component" value="Unassembled WGS sequence"/>
</dbReference>
<dbReference type="Gene3D" id="1.20.58.1040">
    <property type="match status" value="1"/>
</dbReference>
<keyword evidence="13" id="KW-0812">Transmembrane</keyword>
<evidence type="ECO:0000256" key="4">
    <source>
        <dbReference type="ARBA" id="ARBA00022679"/>
    </source>
</evidence>
<accession>A0ABR4FRV6</accession>
<dbReference type="EC" id="2.4.1.-" evidence="11"/>
<feature type="compositionally biased region" description="Basic and acidic residues" evidence="12">
    <location>
        <begin position="550"/>
        <end position="578"/>
    </location>
</feature>
<evidence type="ECO:0000256" key="2">
    <source>
        <dbReference type="ARBA" id="ARBA00007528"/>
    </source>
</evidence>
<dbReference type="SUPFAM" id="SSF51445">
    <property type="entry name" value="(Trans)glycosidases"/>
    <property type="match status" value="1"/>
</dbReference>
<dbReference type="PANTHER" id="PTHR31468:SF2">
    <property type="entry name" value="1,3-BETA-GLUCANOSYLTRANSFERASE GAS1"/>
    <property type="match status" value="1"/>
</dbReference>
<keyword evidence="4 11" id="KW-0808">Transferase</keyword>
<feature type="domain" description="X8" evidence="14">
    <location>
        <begin position="369"/>
        <end position="426"/>
    </location>
</feature>
<keyword evidence="6 11" id="KW-0472">Membrane</keyword>
<evidence type="ECO:0000256" key="9">
    <source>
        <dbReference type="ARBA" id="ARBA00023288"/>
    </source>
</evidence>
<feature type="region of interest" description="Disordered" evidence="12">
    <location>
        <begin position="514"/>
        <end position="578"/>
    </location>
</feature>
<dbReference type="Pfam" id="PF03198">
    <property type="entry name" value="Glyco_hydro_72"/>
    <property type="match status" value="1"/>
</dbReference>